<evidence type="ECO:0000256" key="1">
    <source>
        <dbReference type="SAM" id="SignalP"/>
    </source>
</evidence>
<evidence type="ECO:0000313" key="3">
    <source>
        <dbReference type="Proteomes" id="UP000030762"/>
    </source>
</evidence>
<dbReference type="RefSeq" id="XP_008619660.1">
    <property type="nucleotide sequence ID" value="XM_008621438.1"/>
</dbReference>
<dbReference type="VEuPathDB" id="FungiDB:SDRG_15271"/>
<dbReference type="EMBL" id="JH767218">
    <property type="protein sequence ID" value="EQC26939.1"/>
    <property type="molecule type" value="Genomic_DNA"/>
</dbReference>
<evidence type="ECO:0000313" key="2">
    <source>
        <dbReference type="EMBL" id="EQC26939.1"/>
    </source>
</evidence>
<dbReference type="AlphaFoldDB" id="T0PNF2"/>
<organism evidence="2 3">
    <name type="scientific">Saprolegnia diclina (strain VS20)</name>
    <dbReference type="NCBI Taxonomy" id="1156394"/>
    <lineage>
        <taxon>Eukaryota</taxon>
        <taxon>Sar</taxon>
        <taxon>Stramenopiles</taxon>
        <taxon>Oomycota</taxon>
        <taxon>Saprolegniomycetes</taxon>
        <taxon>Saprolegniales</taxon>
        <taxon>Saprolegniaceae</taxon>
        <taxon>Saprolegnia</taxon>
    </lineage>
</organism>
<dbReference type="GeneID" id="19955998"/>
<keyword evidence="1" id="KW-0732">Signal</keyword>
<sequence length="72" mass="7476">MGLHISVVLALSAMTLANNDVAPFDAAPSTTTSGDDTAVQDLPNMQWAAVREQIPSDIHNEAGLGSLQTNQG</sequence>
<accession>T0PNF2</accession>
<proteinExistence type="predicted"/>
<protein>
    <recommendedName>
        <fullName evidence="4">Secreted protein</fullName>
    </recommendedName>
</protein>
<gene>
    <name evidence="2" type="ORF">SDRG_15271</name>
</gene>
<evidence type="ECO:0008006" key="4">
    <source>
        <dbReference type="Google" id="ProtNLM"/>
    </source>
</evidence>
<dbReference type="OMA" id="NMQWAAV"/>
<dbReference type="InParanoid" id="T0PNF2"/>
<name>T0PNF2_SAPDV</name>
<feature type="signal peptide" evidence="1">
    <location>
        <begin position="1"/>
        <end position="17"/>
    </location>
</feature>
<dbReference type="Proteomes" id="UP000030762">
    <property type="component" value="Unassembled WGS sequence"/>
</dbReference>
<dbReference type="OrthoDB" id="83080at2759"/>
<reference evidence="2 3" key="1">
    <citation type="submission" date="2012-04" db="EMBL/GenBank/DDBJ databases">
        <title>The Genome Sequence of Saprolegnia declina VS20.</title>
        <authorList>
            <consortium name="The Broad Institute Genome Sequencing Platform"/>
            <person name="Russ C."/>
            <person name="Nusbaum C."/>
            <person name="Tyler B."/>
            <person name="van West P."/>
            <person name="Dieguez-Uribeondo J."/>
            <person name="de Bruijn I."/>
            <person name="Tripathy S."/>
            <person name="Jiang R."/>
            <person name="Young S.K."/>
            <person name="Zeng Q."/>
            <person name="Gargeya S."/>
            <person name="Fitzgerald M."/>
            <person name="Haas B."/>
            <person name="Abouelleil A."/>
            <person name="Alvarado L."/>
            <person name="Arachchi H.M."/>
            <person name="Berlin A."/>
            <person name="Chapman S.B."/>
            <person name="Goldberg J."/>
            <person name="Griggs A."/>
            <person name="Gujja S."/>
            <person name="Hansen M."/>
            <person name="Howarth C."/>
            <person name="Imamovic A."/>
            <person name="Larimer J."/>
            <person name="McCowen C."/>
            <person name="Montmayeur A."/>
            <person name="Murphy C."/>
            <person name="Neiman D."/>
            <person name="Pearson M."/>
            <person name="Priest M."/>
            <person name="Roberts A."/>
            <person name="Saif S."/>
            <person name="Shea T."/>
            <person name="Sisk P."/>
            <person name="Sykes S."/>
            <person name="Wortman J."/>
            <person name="Nusbaum C."/>
            <person name="Birren B."/>
        </authorList>
    </citation>
    <scope>NUCLEOTIDE SEQUENCE [LARGE SCALE GENOMIC DNA]</scope>
    <source>
        <strain evidence="2 3">VS20</strain>
    </source>
</reference>
<feature type="chain" id="PRO_5004569010" description="Secreted protein" evidence="1">
    <location>
        <begin position="18"/>
        <end position="72"/>
    </location>
</feature>
<keyword evidence="3" id="KW-1185">Reference proteome</keyword>